<evidence type="ECO:0000313" key="1">
    <source>
        <dbReference type="EMBL" id="TXG50858.1"/>
    </source>
</evidence>
<name>A0A5C7H1K8_9ROSI</name>
<dbReference type="Proteomes" id="UP000323000">
    <property type="component" value="Chromosome 11"/>
</dbReference>
<dbReference type="AlphaFoldDB" id="A0A5C7H1K8"/>
<dbReference type="EMBL" id="VAHF01000011">
    <property type="protein sequence ID" value="TXG50858.1"/>
    <property type="molecule type" value="Genomic_DNA"/>
</dbReference>
<keyword evidence="2" id="KW-1185">Reference proteome</keyword>
<sequence length="124" mass="14604">MSFSRLIFLGSLPFRSRKPPPFSSIRFCRHGSSAAVDTVTDADTPNTPLQYHHHPWPEWIFIRKDFYHKLQLAVKFKDLHKQEDQRPDLFFKCEIPYSVCHGGKDLWQSWLGVQHDSTHRVIDV</sequence>
<protein>
    <submittedName>
        <fullName evidence="1">Uncharacterized protein</fullName>
    </submittedName>
</protein>
<comment type="caution">
    <text evidence="1">The sequence shown here is derived from an EMBL/GenBank/DDBJ whole genome shotgun (WGS) entry which is preliminary data.</text>
</comment>
<evidence type="ECO:0000313" key="2">
    <source>
        <dbReference type="Proteomes" id="UP000323000"/>
    </source>
</evidence>
<organism evidence="1 2">
    <name type="scientific">Acer yangbiense</name>
    <dbReference type="NCBI Taxonomy" id="1000413"/>
    <lineage>
        <taxon>Eukaryota</taxon>
        <taxon>Viridiplantae</taxon>
        <taxon>Streptophyta</taxon>
        <taxon>Embryophyta</taxon>
        <taxon>Tracheophyta</taxon>
        <taxon>Spermatophyta</taxon>
        <taxon>Magnoliopsida</taxon>
        <taxon>eudicotyledons</taxon>
        <taxon>Gunneridae</taxon>
        <taxon>Pentapetalae</taxon>
        <taxon>rosids</taxon>
        <taxon>malvids</taxon>
        <taxon>Sapindales</taxon>
        <taxon>Sapindaceae</taxon>
        <taxon>Hippocastanoideae</taxon>
        <taxon>Acereae</taxon>
        <taxon>Acer</taxon>
    </lineage>
</organism>
<reference evidence="2" key="1">
    <citation type="journal article" date="2019" name="Gigascience">
        <title>De novo genome assembly of the endangered Acer yangbiense, a plant species with extremely small populations endemic to Yunnan Province, China.</title>
        <authorList>
            <person name="Yang J."/>
            <person name="Wariss H.M."/>
            <person name="Tao L."/>
            <person name="Zhang R."/>
            <person name="Yun Q."/>
            <person name="Hollingsworth P."/>
            <person name="Dao Z."/>
            <person name="Luo G."/>
            <person name="Guo H."/>
            <person name="Ma Y."/>
            <person name="Sun W."/>
        </authorList>
    </citation>
    <scope>NUCLEOTIDE SEQUENCE [LARGE SCALE GENOMIC DNA]</scope>
    <source>
        <strain evidence="2">cv. Malutang</strain>
    </source>
</reference>
<proteinExistence type="predicted"/>
<gene>
    <name evidence="1" type="ORF">EZV62_023382</name>
</gene>
<accession>A0A5C7H1K8</accession>